<comment type="caution">
    <text evidence="4">The sequence shown here is derived from an EMBL/GenBank/DDBJ whole genome shotgun (WGS) entry which is preliminary data.</text>
</comment>
<evidence type="ECO:0000256" key="1">
    <source>
        <dbReference type="ARBA" id="ARBA00023054"/>
    </source>
</evidence>
<organism evidence="4 5">
    <name type="scientific">Fusarium heterosporum</name>
    <dbReference type="NCBI Taxonomy" id="42747"/>
    <lineage>
        <taxon>Eukaryota</taxon>
        <taxon>Fungi</taxon>
        <taxon>Dikarya</taxon>
        <taxon>Ascomycota</taxon>
        <taxon>Pezizomycotina</taxon>
        <taxon>Sordariomycetes</taxon>
        <taxon>Hypocreomycetidae</taxon>
        <taxon>Hypocreales</taxon>
        <taxon>Nectriaceae</taxon>
        <taxon>Fusarium</taxon>
        <taxon>Fusarium heterosporum species complex</taxon>
    </lineage>
</organism>
<evidence type="ECO:0000256" key="3">
    <source>
        <dbReference type="SAM" id="MobiDB-lite"/>
    </source>
</evidence>
<keyword evidence="5" id="KW-1185">Reference proteome</keyword>
<sequence>MSMILAPYNDAMRIGQGFNSYTHEICIDGAIVVDGNQDENTQTRTLERPSQVVSYSARAVEKLSDVIQTMNVSFPHSIKKGSVTVSGSNTAIDEATFKSADINIIVTVKVTNQTTVIRNNARFVPMKGIDPGSQSFHDSYGDSYISGFIQGGEFTGIVSIKVLDRSNVDLTVSKIKARLDAKDSSETATEFHLSSNDAFSSIGSASVKGKTESHIHVSWMGGGQIKDGLSRYFPCTDRSSCPDHSQENTPWDIDSIFKAAAAFPQRVSERPQRTWAIITKYKSNRSFMDWASNTPGKTLEYDLVSSYTAELFDSFMDYKILLKYVQLVIDDPESYESVGGKDAFDTSIETLLGVRLFMREAQGRIVQAIAVLSRDPGILGRQEGWATSRLTGPLSRFMSQATGHDISSKALRSRKEPSDKEASPPPEFDFNSLIPADLWKKWLPVTRSVAATSPDKSSTESTRHAFASAGPPPSDDLNWGKPSRGKTENVDSGKSSDDVNSLQDKIDALTSDLKSKNEEHARDSTTLQESIDKLKLDHSNELKALTEEHDRNSAKLQESIDKLKLGHSTQLKAKTEEDGRSPAKLQKVINKLKLDHIAELKARDEEHTRNAGKLQDSLNKLKSDRSTELKDLKAKHEKEIKTLEGKQTSYVDPQADKQTDIDRLAREVDDAAKAAKKKQDEYHILQTRCDSLEKEIGVLKKENDSSIKEKDIEIQQAKEKQAASDKLVKEKDDMYKALQDLYDPLKLSHGTLTKQNSTLTAQLNDKTSAYNTLSTQFSNLTKDFSDSKKEIEGLKPLKNLLEQKTRAYDSLNDLHDSLKRTNDNLTASHRSLQTEVENTKKDKKDVDDEVKTLKGIMAYADLSENSLMYNCLPNKYNGWIVMIFMPYSRLALNANKDHLDRAHGWDFDMSSRDQIFQLNKADIDPTTPWTITHLNSGKRLCFLNGKVGLPVNVRDKGDSKIPKQGGHWYIGHGEAGSVTWVFKNAEFPEVCIQLVQGGAYDGREVQSFKCTNAGDANWVIIPIGIRWPERW</sequence>
<feature type="coiled-coil region" evidence="2">
    <location>
        <begin position="626"/>
        <end position="709"/>
    </location>
</feature>
<dbReference type="PANTHER" id="PTHR32083">
    <property type="entry name" value="CILIA AND FLAGELLA-ASSOCIATED PROTEIN 58-RELATED"/>
    <property type="match status" value="1"/>
</dbReference>
<evidence type="ECO:0000256" key="2">
    <source>
        <dbReference type="SAM" id="Coils"/>
    </source>
</evidence>
<keyword evidence="1 2" id="KW-0175">Coiled coil</keyword>
<proteinExistence type="predicted"/>
<feature type="region of interest" description="Disordered" evidence="3">
    <location>
        <begin position="451"/>
        <end position="501"/>
    </location>
</feature>
<evidence type="ECO:0000313" key="5">
    <source>
        <dbReference type="Proteomes" id="UP000567885"/>
    </source>
</evidence>
<dbReference type="InterPro" id="IPR035992">
    <property type="entry name" value="Ricin_B-like_lectins"/>
</dbReference>
<feature type="region of interest" description="Disordered" evidence="3">
    <location>
        <begin position="405"/>
        <end position="430"/>
    </location>
</feature>
<dbReference type="SUPFAM" id="SSF50370">
    <property type="entry name" value="Ricin B-like lectins"/>
    <property type="match status" value="1"/>
</dbReference>
<feature type="coiled-coil region" evidence="2">
    <location>
        <begin position="801"/>
        <end position="849"/>
    </location>
</feature>
<dbReference type="GO" id="GO:0005856">
    <property type="term" value="C:cytoskeleton"/>
    <property type="evidence" value="ECO:0007669"/>
    <property type="project" value="TreeGrafter"/>
</dbReference>
<name>A0A8H5T4W3_FUSHE</name>
<dbReference type="AlphaFoldDB" id="A0A8H5T4W3"/>
<gene>
    <name evidence="4" type="ORF">FHETE_7706</name>
</gene>
<protein>
    <submittedName>
        <fullName evidence="4">Uncharacterized protein</fullName>
    </submittedName>
</protein>
<dbReference type="Proteomes" id="UP000567885">
    <property type="component" value="Unassembled WGS sequence"/>
</dbReference>
<dbReference type="OrthoDB" id="3231004at2759"/>
<evidence type="ECO:0000313" key="4">
    <source>
        <dbReference type="EMBL" id="KAF5662961.1"/>
    </source>
</evidence>
<accession>A0A8H5T4W3</accession>
<reference evidence="4 5" key="1">
    <citation type="submission" date="2020-05" db="EMBL/GenBank/DDBJ databases">
        <title>Identification and distribution of gene clusters putatively required for synthesis of sphingolipid metabolism inhibitors in phylogenetically diverse species of the filamentous fungus Fusarium.</title>
        <authorList>
            <person name="Kim H.-S."/>
            <person name="Busman M."/>
            <person name="Brown D.W."/>
            <person name="Divon H."/>
            <person name="Uhlig S."/>
            <person name="Proctor R.H."/>
        </authorList>
    </citation>
    <scope>NUCLEOTIDE SEQUENCE [LARGE SCALE GENOMIC DNA]</scope>
    <source>
        <strain evidence="4 5">NRRL 20693</strain>
    </source>
</reference>
<feature type="compositionally biased region" description="Basic and acidic residues" evidence="3">
    <location>
        <begin position="485"/>
        <end position="497"/>
    </location>
</feature>
<dbReference type="EMBL" id="JAAGWQ010000154">
    <property type="protein sequence ID" value="KAF5662961.1"/>
    <property type="molecule type" value="Genomic_DNA"/>
</dbReference>
<feature type="compositionally biased region" description="Basic and acidic residues" evidence="3">
    <location>
        <begin position="413"/>
        <end position="422"/>
    </location>
</feature>
<dbReference type="PANTHER" id="PTHR32083:SF48">
    <property type="entry name" value="TRANS-GOLGI NETWORK-LOCALIZED SYP41-INTERACTING PROTEIN 1"/>
    <property type="match status" value="1"/>
</dbReference>